<evidence type="ECO:0000256" key="5">
    <source>
        <dbReference type="ARBA" id="ARBA00022989"/>
    </source>
</evidence>
<keyword evidence="3" id="KW-0997">Cell inner membrane</keyword>
<comment type="caution">
    <text evidence="9">The sequence shown here is derived from an EMBL/GenBank/DDBJ whole genome shotgun (WGS) entry which is preliminary data.</text>
</comment>
<keyword evidence="2" id="KW-1003">Cell membrane</keyword>
<sequence length="127" mass="13920">DFTGWIVALTVPTTVIIIGIMIAYLFMGMFIDPAAIVMMTVPILIPVLTVLHIDPLWFGVLLCINMCAGNISPPMGLNIYIVKGLAPDISMGSLFKEAWPLVVVDSIVILLVLFFPSLATWLPMTMR</sequence>
<proteinExistence type="predicted"/>
<evidence type="ECO:0000256" key="2">
    <source>
        <dbReference type="ARBA" id="ARBA00022475"/>
    </source>
</evidence>
<evidence type="ECO:0000259" key="8">
    <source>
        <dbReference type="Pfam" id="PF06808"/>
    </source>
</evidence>
<evidence type="ECO:0000256" key="3">
    <source>
        <dbReference type="ARBA" id="ARBA00022519"/>
    </source>
</evidence>
<dbReference type="InterPro" id="IPR004681">
    <property type="entry name" value="TRAP_DctM"/>
</dbReference>
<feature type="domain" description="TRAP C4-dicarboxylate transport system permease DctM subunit" evidence="8">
    <location>
        <begin position="3"/>
        <end position="117"/>
    </location>
</feature>
<dbReference type="PANTHER" id="PTHR33362:SF5">
    <property type="entry name" value="C4-DICARBOXYLATE TRAP TRANSPORTER LARGE PERMEASE PROTEIN DCTM"/>
    <property type="match status" value="1"/>
</dbReference>
<dbReference type="GO" id="GO:0022857">
    <property type="term" value="F:transmembrane transporter activity"/>
    <property type="evidence" value="ECO:0007669"/>
    <property type="project" value="TreeGrafter"/>
</dbReference>
<dbReference type="PANTHER" id="PTHR33362">
    <property type="entry name" value="SIALIC ACID TRAP TRANSPORTER PERMEASE PROTEIN SIAT-RELATED"/>
    <property type="match status" value="1"/>
</dbReference>
<evidence type="ECO:0000256" key="6">
    <source>
        <dbReference type="ARBA" id="ARBA00023136"/>
    </source>
</evidence>
<organism evidence="9">
    <name type="scientific">marine sediment metagenome</name>
    <dbReference type="NCBI Taxonomy" id="412755"/>
    <lineage>
        <taxon>unclassified sequences</taxon>
        <taxon>metagenomes</taxon>
        <taxon>ecological metagenomes</taxon>
    </lineage>
</organism>
<dbReference type="EMBL" id="BARW01031578">
    <property type="protein sequence ID" value="GAJ04156.1"/>
    <property type="molecule type" value="Genomic_DNA"/>
</dbReference>
<evidence type="ECO:0000256" key="1">
    <source>
        <dbReference type="ARBA" id="ARBA00004429"/>
    </source>
</evidence>
<keyword evidence="4 7" id="KW-0812">Transmembrane</keyword>
<evidence type="ECO:0000256" key="4">
    <source>
        <dbReference type="ARBA" id="ARBA00022692"/>
    </source>
</evidence>
<feature type="non-terminal residue" evidence="9">
    <location>
        <position position="1"/>
    </location>
</feature>
<feature type="transmembrane region" description="Helical" evidence="7">
    <location>
        <begin position="98"/>
        <end position="122"/>
    </location>
</feature>
<name>X1UW91_9ZZZZ</name>
<protein>
    <recommendedName>
        <fullName evidence="8">TRAP C4-dicarboxylate transport system permease DctM subunit domain-containing protein</fullName>
    </recommendedName>
</protein>
<keyword evidence="5 7" id="KW-1133">Transmembrane helix</keyword>
<reference evidence="9" key="1">
    <citation type="journal article" date="2014" name="Front. Microbiol.">
        <title>High frequency of phylogenetically diverse reductive dehalogenase-homologous genes in deep subseafloor sedimentary metagenomes.</title>
        <authorList>
            <person name="Kawai M."/>
            <person name="Futagami T."/>
            <person name="Toyoda A."/>
            <person name="Takaki Y."/>
            <person name="Nishi S."/>
            <person name="Hori S."/>
            <person name="Arai W."/>
            <person name="Tsubouchi T."/>
            <person name="Morono Y."/>
            <person name="Uchiyama I."/>
            <person name="Ito T."/>
            <person name="Fujiyama A."/>
            <person name="Inagaki F."/>
            <person name="Takami H."/>
        </authorList>
    </citation>
    <scope>NUCLEOTIDE SEQUENCE</scope>
    <source>
        <strain evidence="9">Expedition CK06-06</strain>
    </source>
</reference>
<feature type="transmembrane region" description="Helical" evidence="7">
    <location>
        <begin position="34"/>
        <end position="53"/>
    </location>
</feature>
<dbReference type="InterPro" id="IPR010656">
    <property type="entry name" value="DctM"/>
</dbReference>
<dbReference type="GO" id="GO:0005886">
    <property type="term" value="C:plasma membrane"/>
    <property type="evidence" value="ECO:0007669"/>
    <property type="project" value="UniProtKB-SubCell"/>
</dbReference>
<dbReference type="Pfam" id="PF06808">
    <property type="entry name" value="DctM"/>
    <property type="match status" value="1"/>
</dbReference>
<feature type="transmembrane region" description="Helical" evidence="7">
    <location>
        <begin position="6"/>
        <end position="27"/>
    </location>
</feature>
<dbReference type="AlphaFoldDB" id="X1UW91"/>
<comment type="subcellular location">
    <subcellularLocation>
        <location evidence="1">Cell inner membrane</location>
        <topology evidence="1">Multi-pass membrane protein</topology>
    </subcellularLocation>
</comment>
<keyword evidence="6 7" id="KW-0472">Membrane</keyword>
<evidence type="ECO:0000256" key="7">
    <source>
        <dbReference type="SAM" id="Phobius"/>
    </source>
</evidence>
<accession>X1UW91</accession>
<evidence type="ECO:0000313" key="9">
    <source>
        <dbReference type="EMBL" id="GAJ04156.1"/>
    </source>
</evidence>
<gene>
    <name evidence="9" type="ORF">S12H4_50191</name>
</gene>